<dbReference type="OrthoDB" id="2079210at2"/>
<dbReference type="PANTHER" id="PTHR40940">
    <property type="entry name" value="PROTEIN BATD-RELATED"/>
    <property type="match status" value="1"/>
</dbReference>
<organism evidence="3 4">
    <name type="scientific">Flavobacterium arcticum</name>
    <dbReference type="NCBI Taxonomy" id="1784713"/>
    <lineage>
        <taxon>Bacteria</taxon>
        <taxon>Pseudomonadati</taxon>
        <taxon>Bacteroidota</taxon>
        <taxon>Flavobacteriia</taxon>
        <taxon>Flavobacteriales</taxon>
        <taxon>Flavobacteriaceae</taxon>
        <taxon>Flavobacterium</taxon>
    </lineage>
</organism>
<name>A0A345HBE8_9FLAO</name>
<evidence type="ECO:0000256" key="1">
    <source>
        <dbReference type="SAM" id="Phobius"/>
    </source>
</evidence>
<keyword evidence="2" id="KW-0732">Signal</keyword>
<dbReference type="InterPro" id="IPR025738">
    <property type="entry name" value="BatD"/>
</dbReference>
<gene>
    <name evidence="3" type="ORF">DVK85_06495</name>
</gene>
<proteinExistence type="predicted"/>
<dbReference type="Pfam" id="PF13584">
    <property type="entry name" value="BatD"/>
    <property type="match status" value="2"/>
</dbReference>
<keyword evidence="1" id="KW-1133">Transmembrane helix</keyword>
<dbReference type="RefSeq" id="WP_114677667.1">
    <property type="nucleotide sequence ID" value="NZ_CP031188.1"/>
</dbReference>
<dbReference type="Proteomes" id="UP000253951">
    <property type="component" value="Chromosome"/>
</dbReference>
<dbReference type="AlphaFoldDB" id="A0A345HBE8"/>
<feature type="chain" id="PRO_5016955410" evidence="2">
    <location>
        <begin position="19"/>
        <end position="585"/>
    </location>
</feature>
<reference evidence="3 4" key="1">
    <citation type="submission" date="2018-07" db="EMBL/GenBank/DDBJ databases">
        <title>Complete genome sequence of Flavobacterium arcticum type strain SM1502T.</title>
        <authorList>
            <person name="Li Y."/>
            <person name="Li D.-D."/>
        </authorList>
    </citation>
    <scope>NUCLEOTIDE SEQUENCE [LARGE SCALE GENOMIC DNA]</scope>
    <source>
        <strain evidence="3 4">SM1502</strain>
    </source>
</reference>
<dbReference type="PANTHER" id="PTHR40940:SF2">
    <property type="entry name" value="BATD"/>
    <property type="match status" value="1"/>
</dbReference>
<keyword evidence="1" id="KW-0472">Membrane</keyword>
<dbReference type="EMBL" id="CP031188">
    <property type="protein sequence ID" value="AXG73908.1"/>
    <property type="molecule type" value="Genomic_DNA"/>
</dbReference>
<sequence length="585" mass="65352">MRNYILLLLLFCMQGLYAQEVQFTATPSKTKLGVNEKLRVEFTMTKDGDNFEPPSFDGFNAAGPSQMISNSWMNGKRSYSKTYTYVLTPTARGTFTVGQASIVIDGETYKTIPFQVTVTAAVARPNDPSAALAENAGKGIHVVAEVSKTNPYVNEPINVVYKLYVSQDASVRGTRQMDIPQFNDFWSQDIETDSRSVHEGTYNGESYRYIILKKVVLYPQKSGRLEVEPLSMELTIDVPTGRRDFFNRPLMTQTTKVMSSGTKYINVKPLPENGRPDDFSGAVGNFDFKVTPSKTTISNGESLQLNVAVSGKGNLKLFNLPKPVVPSSLEMYDPEHKEKITIPLSGMQGSISDNYAIIPQNKGKYPIKAMSFSYFDLTSGKYKTITTDEIMVDVLNVPGTSADNQDTASGVNKQPVQSTAQFRFVALDTKLQPINKKPFFGSMLFYILLFIPFLFIPIVMLLKKQKQARDNDVTGNKIRKNNKLAKKYLSEAKKHLGSKEPFYVALEKALHNFLKAKLNIETSEMAKPNIQELLESRGAKPETITDFIKIMDSCEFARYAPSSGEAMQQDYDNAVSVITKLEKEI</sequence>
<feature type="signal peptide" evidence="2">
    <location>
        <begin position="1"/>
        <end position="18"/>
    </location>
</feature>
<keyword evidence="1" id="KW-0812">Transmembrane</keyword>
<feature type="transmembrane region" description="Helical" evidence="1">
    <location>
        <begin position="439"/>
        <end position="462"/>
    </location>
</feature>
<evidence type="ECO:0000256" key="2">
    <source>
        <dbReference type="SAM" id="SignalP"/>
    </source>
</evidence>
<evidence type="ECO:0000313" key="3">
    <source>
        <dbReference type="EMBL" id="AXG73908.1"/>
    </source>
</evidence>
<accession>A0A345HBE8</accession>
<dbReference type="KEGG" id="fat:DVK85_06495"/>
<protein>
    <submittedName>
        <fullName evidence="3">Protein BatD</fullName>
    </submittedName>
</protein>
<keyword evidence="4" id="KW-1185">Reference proteome</keyword>
<evidence type="ECO:0000313" key="4">
    <source>
        <dbReference type="Proteomes" id="UP000253951"/>
    </source>
</evidence>